<keyword evidence="2" id="KW-1185">Reference proteome</keyword>
<dbReference type="InterPro" id="IPR006230">
    <property type="entry name" value="MutL"/>
</dbReference>
<gene>
    <name evidence="1" type="ORF">H0A61_02835</name>
</gene>
<dbReference type="NCBIfam" id="TIGR01319">
    <property type="entry name" value="glmL_fam"/>
    <property type="match status" value="1"/>
</dbReference>
<dbReference type="NCBIfam" id="NF040745">
    <property type="entry name" value="accessory_GlmL"/>
    <property type="match status" value="1"/>
</dbReference>
<protein>
    <recommendedName>
        <fullName evidence="3">MutL protein</fullName>
    </recommendedName>
</protein>
<evidence type="ECO:0000313" key="2">
    <source>
        <dbReference type="Proteomes" id="UP000662904"/>
    </source>
</evidence>
<sequence length="457" mass="49826">MILLIDFGSTYTKLTAVDIKKLEVKAAARAVTTVDTDVMIGLRNALDILKGQLGKNIRFREKLAASSAAGGLRMVAVGLVPELTARAAELAALKAGAKVVGVYSYKLTEDDLEGIQNLLPDIILLAGGTDGGNTEIIIHNAGMLSRLKSDVPIVMAGNCVAAKRVENTLARFGKRVYVTENVLPNLKQLNVEPAREVIKEVFIEKIIHAKGIDKAKEFVDGILMPTPAAVLEGAKLLADGTHEEEGIGELLVVDVGGATTDVHSVNCGIPSNPRIILKGFQEPYAKRTVEGDLGVRYNAPNLFKMLKPKELNEISPSFDVHKWVKQLSEEVGLLPDTEEKVLLDQLMAKKAVEIAVERHAGTLKTVYTPEGIRYFQKGKDLTEIKYIIGTGGVIIHSKNPREILEGSLLKGSKQGYLKPVTPQFLLDEKYILSAMGLMSKKYPLQALKIMKKYLKKI</sequence>
<dbReference type="KEGG" id="kme:H0A61_02835"/>
<reference evidence="1" key="1">
    <citation type="submission" date="2020-07" db="EMBL/GenBank/DDBJ databases">
        <title>Koleobacter methoxysyntrophicus gen. nov., sp. nov., a novel anaerobic bacterium isolated from deep subsurface oil field and proposal of Koleobacterales ord. nov. in the phylum Firmicutes.</title>
        <authorList>
            <person name="Sakamoto S."/>
            <person name="Tamaki H."/>
        </authorList>
    </citation>
    <scope>NUCLEOTIDE SEQUENCE</scope>
    <source>
        <strain evidence="1">NRmbB1</strain>
    </source>
</reference>
<evidence type="ECO:0008006" key="3">
    <source>
        <dbReference type="Google" id="ProtNLM"/>
    </source>
</evidence>
<evidence type="ECO:0000313" key="1">
    <source>
        <dbReference type="EMBL" id="QSQ10428.1"/>
    </source>
</evidence>
<dbReference type="RefSeq" id="WP_206707738.1">
    <property type="nucleotide sequence ID" value="NZ_CP059066.1"/>
</dbReference>
<accession>A0A8A0RSF0</accession>
<dbReference type="PIRSF" id="PIRSF004729">
    <property type="entry name" value="MutL"/>
    <property type="match status" value="1"/>
</dbReference>
<dbReference type="Pfam" id="PF13941">
    <property type="entry name" value="MutL"/>
    <property type="match status" value="1"/>
</dbReference>
<organism evidence="1 2">
    <name type="scientific">Koleobacter methoxysyntrophicus</name>
    <dbReference type="NCBI Taxonomy" id="2751313"/>
    <lineage>
        <taxon>Bacteria</taxon>
        <taxon>Bacillati</taxon>
        <taxon>Bacillota</taxon>
        <taxon>Clostridia</taxon>
        <taxon>Koleobacterales</taxon>
        <taxon>Koleobacteraceae</taxon>
        <taxon>Koleobacter</taxon>
    </lineage>
</organism>
<dbReference type="AlphaFoldDB" id="A0A8A0RSF0"/>
<name>A0A8A0RSF0_9FIRM</name>
<dbReference type="EMBL" id="CP059066">
    <property type="protein sequence ID" value="QSQ10428.1"/>
    <property type="molecule type" value="Genomic_DNA"/>
</dbReference>
<proteinExistence type="predicted"/>
<dbReference type="Proteomes" id="UP000662904">
    <property type="component" value="Chromosome"/>
</dbReference>